<dbReference type="EnsemblPlants" id="PGSC0003DMT400051026">
    <property type="protein sequence ID" value="PGSC0003DMT400051026"/>
    <property type="gene ID" value="PGSC0003DMG402019811"/>
</dbReference>
<reference evidence="2" key="2">
    <citation type="submission" date="2015-06" db="UniProtKB">
        <authorList>
            <consortium name="EnsemblPlants"/>
        </authorList>
    </citation>
    <scope>IDENTIFICATION</scope>
    <source>
        <strain evidence="2">DM1-3 516 R44</strain>
    </source>
</reference>
<dbReference type="Proteomes" id="UP000011115">
    <property type="component" value="Unassembled WGS sequence"/>
</dbReference>
<protein>
    <submittedName>
        <fullName evidence="2">Uncharacterized protein</fullName>
    </submittedName>
</protein>
<dbReference type="eggNOG" id="ENOG502QRWV">
    <property type="taxonomic scope" value="Eukaryota"/>
</dbReference>
<dbReference type="InParanoid" id="M1BR64"/>
<dbReference type="GO" id="GO:2000012">
    <property type="term" value="P:regulation of auxin polar transport"/>
    <property type="evidence" value="ECO:0007669"/>
    <property type="project" value="InterPro"/>
</dbReference>
<dbReference type="PANTHER" id="PTHR34959">
    <property type="entry name" value="PROTEIN LAZY 1"/>
    <property type="match status" value="1"/>
</dbReference>
<feature type="region of interest" description="Disordered" evidence="1">
    <location>
        <begin position="83"/>
        <end position="154"/>
    </location>
</feature>
<sequence>MFHRKVHPESSIAAQKPDKSLKNERAHDRGGLSLARDDITIIPHHRLSKDSIKGQPIMQQSTVDGDSNENRECWIKTDADSDLGHLFESTNSPTEGESGAGGARRTPLICSGVRERGAAGQRKRERGRNMSSFADKNGDGGDGLGRETVGMGEI</sequence>
<dbReference type="AlphaFoldDB" id="M1BR64"/>
<feature type="compositionally biased region" description="Basic and acidic residues" evidence="1">
    <location>
        <begin position="16"/>
        <end position="39"/>
    </location>
</feature>
<evidence type="ECO:0000313" key="2">
    <source>
        <dbReference type="EnsemblPlants" id="PGSC0003DMT400051026"/>
    </source>
</evidence>
<feature type="region of interest" description="Disordered" evidence="1">
    <location>
        <begin position="1"/>
        <end position="70"/>
    </location>
</feature>
<proteinExistence type="predicted"/>
<accession>M1BR64</accession>
<dbReference type="PaxDb" id="4113-PGSC0003DMT400051026"/>
<dbReference type="GO" id="GO:0009630">
    <property type="term" value="P:gravitropism"/>
    <property type="evidence" value="ECO:0007669"/>
    <property type="project" value="InterPro"/>
</dbReference>
<dbReference type="Gramene" id="PGSC0003DMT400051026">
    <property type="protein sequence ID" value="PGSC0003DMT400051026"/>
    <property type="gene ID" value="PGSC0003DMG402019811"/>
</dbReference>
<evidence type="ECO:0000256" key="1">
    <source>
        <dbReference type="SAM" id="MobiDB-lite"/>
    </source>
</evidence>
<reference evidence="3" key="1">
    <citation type="journal article" date="2011" name="Nature">
        <title>Genome sequence and analysis of the tuber crop potato.</title>
        <authorList>
            <consortium name="The Potato Genome Sequencing Consortium"/>
        </authorList>
    </citation>
    <scope>NUCLEOTIDE SEQUENCE [LARGE SCALE GENOMIC DNA]</scope>
    <source>
        <strain evidence="3">cv. DM1-3 516 R44</strain>
    </source>
</reference>
<dbReference type="PANTHER" id="PTHR34959:SF3">
    <property type="entry name" value="PROTEIN LAZY 1"/>
    <property type="match status" value="1"/>
</dbReference>
<evidence type="ECO:0000313" key="3">
    <source>
        <dbReference type="Proteomes" id="UP000011115"/>
    </source>
</evidence>
<keyword evidence="3" id="KW-1185">Reference proteome</keyword>
<dbReference type="HOGENOM" id="CLU_1707384_0_0_1"/>
<name>M1BR64_SOLTU</name>
<dbReference type="InterPro" id="IPR038928">
    <property type="entry name" value="LAZY1"/>
</dbReference>
<organism evidence="2 3">
    <name type="scientific">Solanum tuberosum</name>
    <name type="common">Potato</name>
    <dbReference type="NCBI Taxonomy" id="4113"/>
    <lineage>
        <taxon>Eukaryota</taxon>
        <taxon>Viridiplantae</taxon>
        <taxon>Streptophyta</taxon>
        <taxon>Embryophyta</taxon>
        <taxon>Tracheophyta</taxon>
        <taxon>Spermatophyta</taxon>
        <taxon>Magnoliopsida</taxon>
        <taxon>eudicotyledons</taxon>
        <taxon>Gunneridae</taxon>
        <taxon>Pentapetalae</taxon>
        <taxon>asterids</taxon>
        <taxon>lamiids</taxon>
        <taxon>Solanales</taxon>
        <taxon>Solanaceae</taxon>
        <taxon>Solanoideae</taxon>
        <taxon>Solaneae</taxon>
        <taxon>Solanum</taxon>
    </lineage>
</organism>